<evidence type="ECO:0000313" key="1">
    <source>
        <dbReference type="EMBL" id="WXA91653.1"/>
    </source>
</evidence>
<accession>A0ABZ2JYS7</accession>
<evidence type="ECO:0008006" key="3">
    <source>
        <dbReference type="Google" id="ProtNLM"/>
    </source>
</evidence>
<proteinExistence type="predicted"/>
<protein>
    <recommendedName>
        <fullName evidence="3">DUF2971 domain-containing protein</fullName>
    </recommendedName>
</protein>
<dbReference type="EMBL" id="CP089982">
    <property type="protein sequence ID" value="WXA91653.1"/>
    <property type="molecule type" value="Genomic_DNA"/>
</dbReference>
<evidence type="ECO:0000313" key="2">
    <source>
        <dbReference type="Proteomes" id="UP001379533"/>
    </source>
</evidence>
<organism evidence="1 2">
    <name type="scientific">Pendulispora brunnea</name>
    <dbReference type="NCBI Taxonomy" id="2905690"/>
    <lineage>
        <taxon>Bacteria</taxon>
        <taxon>Pseudomonadati</taxon>
        <taxon>Myxococcota</taxon>
        <taxon>Myxococcia</taxon>
        <taxon>Myxococcales</taxon>
        <taxon>Sorangiineae</taxon>
        <taxon>Pendulisporaceae</taxon>
        <taxon>Pendulispora</taxon>
    </lineage>
</organism>
<name>A0ABZ2JYS7_9BACT</name>
<dbReference type="Proteomes" id="UP001379533">
    <property type="component" value="Chromosome"/>
</dbReference>
<reference evidence="1 2" key="1">
    <citation type="submission" date="2021-12" db="EMBL/GenBank/DDBJ databases">
        <title>Discovery of the Pendulisporaceae a myxobacterial family with distinct sporulation behavior and unique specialized metabolism.</title>
        <authorList>
            <person name="Garcia R."/>
            <person name="Popoff A."/>
            <person name="Bader C.D."/>
            <person name="Loehr J."/>
            <person name="Walesch S."/>
            <person name="Walt C."/>
            <person name="Boldt J."/>
            <person name="Bunk B."/>
            <person name="Haeckl F.J.F.P.J."/>
            <person name="Gunesch A.P."/>
            <person name="Birkelbach J."/>
            <person name="Nuebel U."/>
            <person name="Pietschmann T."/>
            <person name="Bach T."/>
            <person name="Mueller R."/>
        </authorList>
    </citation>
    <scope>NUCLEOTIDE SEQUENCE [LARGE SCALE GENOMIC DNA]</scope>
    <source>
        <strain evidence="1 2">MSr12523</strain>
    </source>
</reference>
<sequence>MLERPDMLEALDDDAPIWRFMDFTKYVSMLHRGALFFARADQLPDPFEGLYARRNRGLAPATSDPRKVHERVFVSCWHANEHESAAMWRIYLNGEEGLAVRSTVRQLAAALSNGTETFYLGAVRYLDYKKEPVPKGHELLPFFCKRKSFDYEREVRALWQSDVRSAEVGRYFNTSLDHLIEEVVVSPTAERWFEELVHSVTEKYGLSLPIVSSSMRDPPA</sequence>
<dbReference type="RefSeq" id="WP_394842273.1">
    <property type="nucleotide sequence ID" value="NZ_CP089982.1"/>
</dbReference>
<keyword evidence="2" id="KW-1185">Reference proteome</keyword>
<gene>
    <name evidence="1" type="ORF">LZC95_34995</name>
</gene>